<proteinExistence type="predicted"/>
<dbReference type="Pfam" id="PF00990">
    <property type="entry name" value="GGDEF"/>
    <property type="match status" value="1"/>
</dbReference>
<dbReference type="InterPro" id="IPR035965">
    <property type="entry name" value="PAS-like_dom_sf"/>
</dbReference>
<dbReference type="InterPro" id="IPR001633">
    <property type="entry name" value="EAL_dom"/>
</dbReference>
<evidence type="ECO:0000259" key="4">
    <source>
        <dbReference type="PROSITE" id="PS50883"/>
    </source>
</evidence>
<dbReference type="GO" id="GO:0000160">
    <property type="term" value="P:phosphorelay signal transduction system"/>
    <property type="evidence" value="ECO:0007669"/>
    <property type="project" value="InterPro"/>
</dbReference>
<dbReference type="Pfam" id="PF00072">
    <property type="entry name" value="Response_reg"/>
    <property type="match status" value="1"/>
</dbReference>
<feature type="domain" description="GGDEF" evidence="5">
    <location>
        <begin position="308"/>
        <end position="442"/>
    </location>
</feature>
<accession>A0A5C1Q0Y9</accession>
<dbReference type="SMART" id="SM00448">
    <property type="entry name" value="REC"/>
    <property type="match status" value="1"/>
</dbReference>
<evidence type="ECO:0000313" key="7">
    <source>
        <dbReference type="Proteomes" id="UP000323522"/>
    </source>
</evidence>
<dbReference type="GO" id="GO:0071111">
    <property type="term" value="F:cyclic-guanylate-specific phosphodiesterase activity"/>
    <property type="evidence" value="ECO:0007669"/>
    <property type="project" value="InterPro"/>
</dbReference>
<dbReference type="SUPFAM" id="SSF55785">
    <property type="entry name" value="PYP-like sensor domain (PAS domain)"/>
    <property type="match status" value="1"/>
</dbReference>
<dbReference type="OrthoDB" id="9813903at2"/>
<dbReference type="InterPro" id="IPR043128">
    <property type="entry name" value="Rev_trsase/Diguanyl_cyclase"/>
</dbReference>
<dbReference type="SUPFAM" id="SSF52172">
    <property type="entry name" value="CheY-like"/>
    <property type="match status" value="1"/>
</dbReference>
<dbReference type="InterPro" id="IPR000014">
    <property type="entry name" value="PAS"/>
</dbReference>
<dbReference type="InterPro" id="IPR011006">
    <property type="entry name" value="CheY-like_superfamily"/>
</dbReference>
<organism evidence="6 7">
    <name type="scientific">Sphaerotilus sulfidivorans</name>
    <dbReference type="NCBI Taxonomy" id="639200"/>
    <lineage>
        <taxon>Bacteria</taxon>
        <taxon>Pseudomonadati</taxon>
        <taxon>Pseudomonadota</taxon>
        <taxon>Betaproteobacteria</taxon>
        <taxon>Burkholderiales</taxon>
        <taxon>Sphaerotilaceae</taxon>
        <taxon>Sphaerotilus</taxon>
    </lineage>
</organism>
<sequence length="709" mass="78812">MGLNMNPPGLLPGSNEADPGARVLIVDDEGLTRMMIRRVLEDSGYRVLEAQDGQTATRLCDAEQPDLVLMDVRMPVMNGFDACRAIRRSLRSRHTPVLMLTALDDVMAVRLAFEAGATDFITKPINWALLSQRVRYALRTARTERELRESQLALARAQKIARLAPWRLELDDGRLHCSRELRDMLGLPGNEPVAMRRLLRQVAFEDRGALLAFVRRVRDGRSESEVEIRLDGSQQPSRHLFLSGDAMLDEGGRTCAIFGVAQDVSERRHAEAERSYRAHFDPLTGLPNRVLFRDRVATAAAAAQQRQQRFAVLNIDVDVLQRTQASVAADASERILRAVARRLESVMREPDSLCRLEGDTFAMLLTDIEAEAQIAGATRRLVEAFAVPLQVDDWELLASVHVGVAIWPGDGQEVDTLLLHSGAARSRAREAIGSSCHFYTADMHNRVIDRLNTEVALYRGLERGEFELHYQPKVDLASGRVSGVEALLRWNRPGCGLQMPDRFIDILEQTGLIMDAGDWVLREACAAVRHLPLSLAVNVSPRQFQHPRLGERLMRILDEIGFPADRLELEITEQIVVEDEEGAIATLHDLASRGIRIALDDYGTGFSSLQRLKRLPLHTLKIDKDFVMSLETSRADAAIVRSTIELCHQLDIHVVAEGVENDAAMAMLRGFGCDIGQGYGICRPLPLARLTDWLGTATVSALAGRRPGG</sequence>
<feature type="domain" description="PAC" evidence="3">
    <location>
        <begin position="224"/>
        <end position="276"/>
    </location>
</feature>
<dbReference type="CDD" id="cd01948">
    <property type="entry name" value="EAL"/>
    <property type="match status" value="1"/>
</dbReference>
<dbReference type="InterPro" id="IPR050706">
    <property type="entry name" value="Cyclic-di-GMP_PDE-like"/>
</dbReference>
<dbReference type="SUPFAM" id="SSF55073">
    <property type="entry name" value="Nucleotide cyclase"/>
    <property type="match status" value="1"/>
</dbReference>
<dbReference type="NCBIfam" id="TIGR00254">
    <property type="entry name" value="GGDEF"/>
    <property type="match status" value="1"/>
</dbReference>
<protein>
    <submittedName>
        <fullName evidence="6">EAL domain-containing protein</fullName>
    </submittedName>
</protein>
<dbReference type="SMART" id="SM00267">
    <property type="entry name" value="GGDEF"/>
    <property type="match status" value="1"/>
</dbReference>
<reference evidence="6 7" key="1">
    <citation type="submission" date="2019-02" db="EMBL/GenBank/DDBJ databases">
        <title>Complete Genome Sequence and Methylome Analysis of Sphaerotilus natans subsp. sulfidivorans D-507.</title>
        <authorList>
            <person name="Fomenkov A."/>
            <person name="Gridneva E."/>
            <person name="Smolyakov D."/>
            <person name="Dubinina G."/>
            <person name="Vincze T."/>
            <person name="Grabovich M."/>
            <person name="Roberts R.J."/>
        </authorList>
    </citation>
    <scope>NUCLEOTIDE SEQUENCE [LARGE SCALE GENOMIC DNA]</scope>
    <source>
        <strain evidence="6 7">D-507</strain>
    </source>
</reference>
<dbReference type="PROSITE" id="PS50883">
    <property type="entry name" value="EAL"/>
    <property type="match status" value="1"/>
</dbReference>
<dbReference type="KEGG" id="snn:EWH46_07690"/>
<dbReference type="SMART" id="SM00052">
    <property type="entry name" value="EAL"/>
    <property type="match status" value="1"/>
</dbReference>
<dbReference type="Gene3D" id="3.30.450.20">
    <property type="entry name" value="PAS domain"/>
    <property type="match status" value="1"/>
</dbReference>
<feature type="domain" description="Response regulatory" evidence="2">
    <location>
        <begin position="22"/>
        <end position="138"/>
    </location>
</feature>
<dbReference type="Proteomes" id="UP000323522">
    <property type="component" value="Chromosome"/>
</dbReference>
<evidence type="ECO:0000256" key="1">
    <source>
        <dbReference type="PROSITE-ProRule" id="PRU00169"/>
    </source>
</evidence>
<dbReference type="Gene3D" id="3.40.50.2300">
    <property type="match status" value="1"/>
</dbReference>
<feature type="modified residue" description="4-aspartylphosphate" evidence="1">
    <location>
        <position position="71"/>
    </location>
</feature>
<dbReference type="EMBL" id="CP035708">
    <property type="protein sequence ID" value="QEN00670.1"/>
    <property type="molecule type" value="Genomic_DNA"/>
</dbReference>
<dbReference type="InterPro" id="IPR001789">
    <property type="entry name" value="Sig_transdc_resp-reg_receiver"/>
</dbReference>
<dbReference type="PANTHER" id="PTHR33121">
    <property type="entry name" value="CYCLIC DI-GMP PHOSPHODIESTERASE PDEF"/>
    <property type="match status" value="1"/>
</dbReference>
<evidence type="ECO:0000313" key="6">
    <source>
        <dbReference type="EMBL" id="QEN00670.1"/>
    </source>
</evidence>
<dbReference type="InterPro" id="IPR029787">
    <property type="entry name" value="Nucleotide_cyclase"/>
</dbReference>
<gene>
    <name evidence="6" type="ORF">EWH46_07690</name>
</gene>
<dbReference type="PROSITE" id="PS50110">
    <property type="entry name" value="RESPONSE_REGULATORY"/>
    <property type="match status" value="1"/>
</dbReference>
<dbReference type="Pfam" id="PF00563">
    <property type="entry name" value="EAL"/>
    <property type="match status" value="1"/>
</dbReference>
<dbReference type="Gene3D" id="3.20.20.450">
    <property type="entry name" value="EAL domain"/>
    <property type="match status" value="1"/>
</dbReference>
<dbReference type="InterPro" id="IPR000160">
    <property type="entry name" value="GGDEF_dom"/>
</dbReference>
<evidence type="ECO:0000259" key="5">
    <source>
        <dbReference type="PROSITE" id="PS50887"/>
    </source>
</evidence>
<dbReference type="CDD" id="cd00130">
    <property type="entry name" value="PAS"/>
    <property type="match status" value="1"/>
</dbReference>
<dbReference type="InterPro" id="IPR000700">
    <property type="entry name" value="PAS-assoc_C"/>
</dbReference>
<dbReference type="PANTHER" id="PTHR33121:SF70">
    <property type="entry name" value="SIGNALING PROTEIN YKOW"/>
    <property type="match status" value="1"/>
</dbReference>
<dbReference type="Gene3D" id="3.30.70.270">
    <property type="match status" value="1"/>
</dbReference>
<dbReference type="AlphaFoldDB" id="A0A5C1Q0Y9"/>
<dbReference type="PROSITE" id="PS50113">
    <property type="entry name" value="PAC"/>
    <property type="match status" value="1"/>
</dbReference>
<dbReference type="SUPFAM" id="SSF141868">
    <property type="entry name" value="EAL domain-like"/>
    <property type="match status" value="1"/>
</dbReference>
<dbReference type="PROSITE" id="PS50887">
    <property type="entry name" value="GGDEF"/>
    <property type="match status" value="1"/>
</dbReference>
<dbReference type="InterPro" id="IPR035919">
    <property type="entry name" value="EAL_sf"/>
</dbReference>
<evidence type="ECO:0000259" key="2">
    <source>
        <dbReference type="PROSITE" id="PS50110"/>
    </source>
</evidence>
<name>A0A5C1Q0Y9_9BURK</name>
<keyword evidence="1" id="KW-0597">Phosphoprotein</keyword>
<feature type="domain" description="EAL" evidence="4">
    <location>
        <begin position="450"/>
        <end position="698"/>
    </location>
</feature>
<dbReference type="CDD" id="cd01949">
    <property type="entry name" value="GGDEF"/>
    <property type="match status" value="1"/>
</dbReference>
<evidence type="ECO:0000259" key="3">
    <source>
        <dbReference type="PROSITE" id="PS50113"/>
    </source>
</evidence>